<accession>A0A3N2DE33</accession>
<dbReference type="AlphaFoldDB" id="A0A3N2DE33"/>
<dbReference type="RefSeq" id="WP_123713915.1">
    <property type="nucleotide sequence ID" value="NZ_RKHR01000008.1"/>
</dbReference>
<dbReference type="OrthoDB" id="9780152at2"/>
<dbReference type="InterPro" id="IPR035434">
    <property type="entry name" value="GCL_bact_plant"/>
</dbReference>
<dbReference type="GO" id="GO:0005524">
    <property type="term" value="F:ATP binding"/>
    <property type="evidence" value="ECO:0007669"/>
    <property type="project" value="UniProtKB-KW"/>
</dbReference>
<dbReference type="GO" id="GO:0004357">
    <property type="term" value="F:glutamate-cysteine ligase activity"/>
    <property type="evidence" value="ECO:0007669"/>
    <property type="project" value="UniProtKB-EC"/>
</dbReference>
<keyword evidence="2" id="KW-0436">Ligase</keyword>
<keyword evidence="4" id="KW-0067">ATP-binding</keyword>
<dbReference type="InterPro" id="IPR014746">
    <property type="entry name" value="Gln_synth/guanido_kin_cat_dom"/>
</dbReference>
<gene>
    <name evidence="5" type="ORF">EDC56_3587</name>
</gene>
<dbReference type="EC" id="6.3.2.2" evidence="1"/>
<proteinExistence type="predicted"/>
<evidence type="ECO:0000313" key="6">
    <source>
        <dbReference type="Proteomes" id="UP000275394"/>
    </source>
</evidence>
<keyword evidence="3" id="KW-0547">Nucleotide-binding</keyword>
<dbReference type="GO" id="GO:0006750">
    <property type="term" value="P:glutathione biosynthetic process"/>
    <property type="evidence" value="ECO:0007669"/>
    <property type="project" value="InterPro"/>
</dbReference>
<comment type="caution">
    <text evidence="5">The sequence shown here is derived from an EMBL/GenBank/DDBJ whole genome shotgun (WGS) entry which is preliminary data.</text>
</comment>
<reference evidence="5 6" key="1">
    <citation type="submission" date="2018-11" db="EMBL/GenBank/DDBJ databases">
        <title>Genomic Encyclopedia of Type Strains, Phase IV (KMG-IV): sequencing the most valuable type-strain genomes for metagenomic binning, comparative biology and taxonomic classification.</title>
        <authorList>
            <person name="Goeker M."/>
        </authorList>
    </citation>
    <scope>NUCLEOTIDE SEQUENCE [LARGE SCALE GENOMIC DNA]</scope>
    <source>
        <strain evidence="5 6">DSM 100316</strain>
    </source>
</reference>
<dbReference type="PANTHER" id="PTHR34378:SF1">
    <property type="entry name" value="GLUTAMATE--CYSTEINE LIGASE, CHLOROPLASTIC"/>
    <property type="match status" value="1"/>
</dbReference>
<protein>
    <recommendedName>
        <fullName evidence="1">glutamate--cysteine ligase</fullName>
        <ecNumber evidence="1">6.3.2.2</ecNumber>
    </recommendedName>
</protein>
<dbReference type="PANTHER" id="PTHR34378">
    <property type="entry name" value="GLUTAMATE--CYSTEINE LIGASE, CHLOROPLASTIC"/>
    <property type="match status" value="1"/>
</dbReference>
<name>A0A3N2DE33_9GAMM</name>
<sequence>MIKQQVISEFKRAFNFDKTTASRGIGVECEIPIVEEAGEAVSLRGIQNMFLYLEKIGFQLDYDDYSGLIVAATRRNAKSAENFPYCTDTITTDTAYSTLEVVLAPQHNLHDIQSQLEEVLFLLKTFFDSQNCLMLGCGIQPISPPSRKLLMPKERYCFFEKLSTNHLVKQQTGADSSLLNITASNQCHIEIGLEDGLIAANVLNALSGLQIALHANSPICEGSVDANRKANREMMWDVCFPNRLQQIGIPPAFASAESYIAYLLNFKTLLVKREGQYFQIINRDSFSDFLLNQVPATGVSLEGKERIIEPRADDIEQLIPFGWFNARLVPKYGTVESRMCCQQPQNEMLTPSALTLGLVENLQAAHEFSTRYSLSTWREIRIQAARDALEATVEGKHIVALLGEFLDIAKAGLQGRQLGEEVFLQPLYERIEQRQVPADLAIEVFKKRGMKAFLQHVAFKNEAFSYRYKVA</sequence>
<evidence type="ECO:0000256" key="3">
    <source>
        <dbReference type="ARBA" id="ARBA00022741"/>
    </source>
</evidence>
<evidence type="ECO:0000256" key="2">
    <source>
        <dbReference type="ARBA" id="ARBA00022598"/>
    </source>
</evidence>
<evidence type="ECO:0000256" key="1">
    <source>
        <dbReference type="ARBA" id="ARBA00012220"/>
    </source>
</evidence>
<organism evidence="5 6">
    <name type="scientific">Sinobacterium caligoides</name>
    <dbReference type="NCBI Taxonomy" id="933926"/>
    <lineage>
        <taxon>Bacteria</taxon>
        <taxon>Pseudomonadati</taxon>
        <taxon>Pseudomonadota</taxon>
        <taxon>Gammaproteobacteria</taxon>
        <taxon>Cellvibrionales</taxon>
        <taxon>Spongiibacteraceae</taxon>
        <taxon>Sinobacterium</taxon>
    </lineage>
</organism>
<dbReference type="EMBL" id="RKHR01000008">
    <property type="protein sequence ID" value="ROR97918.1"/>
    <property type="molecule type" value="Genomic_DNA"/>
</dbReference>
<dbReference type="SUPFAM" id="SSF55931">
    <property type="entry name" value="Glutamine synthetase/guanido kinase"/>
    <property type="match status" value="1"/>
</dbReference>
<evidence type="ECO:0000313" key="5">
    <source>
        <dbReference type="EMBL" id="ROR97918.1"/>
    </source>
</evidence>
<dbReference type="InterPro" id="IPR006336">
    <property type="entry name" value="GCS2"/>
</dbReference>
<dbReference type="Pfam" id="PF04107">
    <property type="entry name" value="GCS2"/>
    <property type="match status" value="1"/>
</dbReference>
<keyword evidence="6" id="KW-1185">Reference proteome</keyword>
<dbReference type="Proteomes" id="UP000275394">
    <property type="component" value="Unassembled WGS sequence"/>
</dbReference>
<evidence type="ECO:0000256" key="4">
    <source>
        <dbReference type="ARBA" id="ARBA00022840"/>
    </source>
</evidence>
<dbReference type="Gene3D" id="3.30.590.20">
    <property type="match status" value="1"/>
</dbReference>